<keyword evidence="2" id="KW-1185">Reference proteome</keyword>
<accession>A0ACD1AFL7</accession>
<protein>
    <submittedName>
        <fullName evidence="1">S8/S53 family peptidase</fullName>
    </submittedName>
</protein>
<proteinExistence type="predicted"/>
<name>A0ACD1AFL7_9FIRM</name>
<gene>
    <name evidence="1" type="ORF">FRZ06_17760</name>
</gene>
<evidence type="ECO:0000313" key="1">
    <source>
        <dbReference type="EMBL" id="QOX65058.1"/>
    </source>
</evidence>
<sequence length="242" mass="26856">MSAFEQQLEYVKLRHMTGIDRWHDAGYLGQDLKIFCDDVGGKHVEHVVDILEVIVPEAEILTGKIGYRIRYGSVVESFVHYDKTGETIDFDNFMKRHEIRLINNSTTGSGGPAVSPIGAFMRTKIDQYNIIMTASAGNGYGQPINTNYYGAAILVTSVQLNDAGRIVNSKCAEDGGIDFSMFYGPMPGTSYSSPFLLGMIGLLLGKYPRMNQKEVYQYLKEHCISLGIREIFGHGLPILGQV</sequence>
<dbReference type="EMBL" id="CP042469">
    <property type="protein sequence ID" value="QOX65058.1"/>
    <property type="molecule type" value="Genomic_DNA"/>
</dbReference>
<dbReference type="Proteomes" id="UP000594014">
    <property type="component" value="Chromosome"/>
</dbReference>
<reference evidence="1" key="1">
    <citation type="submission" date="2019-08" db="EMBL/GenBank/DDBJ databases">
        <title>Genome sequence of Clostridiales bacterium MT110.</title>
        <authorList>
            <person name="Cao J."/>
        </authorList>
    </citation>
    <scope>NUCLEOTIDE SEQUENCE</scope>
    <source>
        <strain evidence="1">MT110</strain>
    </source>
</reference>
<evidence type="ECO:0000313" key="2">
    <source>
        <dbReference type="Proteomes" id="UP000594014"/>
    </source>
</evidence>
<organism evidence="1 2">
    <name type="scientific">Anoxybacterium hadale</name>
    <dbReference type="NCBI Taxonomy" id="3408580"/>
    <lineage>
        <taxon>Bacteria</taxon>
        <taxon>Bacillati</taxon>
        <taxon>Bacillota</taxon>
        <taxon>Clostridia</taxon>
        <taxon>Peptostreptococcales</taxon>
        <taxon>Anaerovoracaceae</taxon>
        <taxon>Anoxybacterium</taxon>
    </lineage>
</organism>